<evidence type="ECO:0000256" key="8">
    <source>
        <dbReference type="ARBA" id="ARBA00022989"/>
    </source>
</evidence>
<keyword evidence="3" id="KW-0813">Transport</keyword>
<dbReference type="Gene3D" id="1.20.1560.10">
    <property type="entry name" value="ABC transporter type 1, transmembrane domain"/>
    <property type="match status" value="2"/>
</dbReference>
<feature type="region of interest" description="Disordered" evidence="10">
    <location>
        <begin position="1"/>
        <end position="21"/>
    </location>
</feature>
<dbReference type="PROSITE" id="PS50929">
    <property type="entry name" value="ABC_TM1F"/>
    <property type="match status" value="2"/>
</dbReference>
<dbReference type="Gene3D" id="3.40.50.300">
    <property type="entry name" value="P-loop containing nucleotide triphosphate hydrolases"/>
    <property type="match status" value="2"/>
</dbReference>
<feature type="domain" description="ABC transmembrane type-1" evidence="13">
    <location>
        <begin position="112"/>
        <end position="392"/>
    </location>
</feature>
<dbReference type="InterPro" id="IPR044746">
    <property type="entry name" value="ABCC_6TM_D1"/>
</dbReference>
<dbReference type="SUPFAM" id="SSF52540">
    <property type="entry name" value="P-loop containing nucleoside triphosphate hydrolases"/>
    <property type="match status" value="2"/>
</dbReference>
<keyword evidence="7" id="KW-0067">ATP-binding</keyword>
<dbReference type="GO" id="GO:0016887">
    <property type="term" value="F:ATP hydrolysis activity"/>
    <property type="evidence" value="ECO:0007669"/>
    <property type="project" value="InterPro"/>
</dbReference>
<keyword evidence="8 11" id="KW-1133">Transmembrane helix</keyword>
<sequence length="1450" mass="155532">MGKVFSTLGSGEEGARRGGFSKLPQKEGVGARWCPEEAAGPVSLLLFSWVTGLLRVGHRQTLEAGDLWDVHSQDRAAKVAAILDRQWAAQRRKPRPSLLRALLRSFGVRFGLAGLLKLVHDLLQFASPVLLRHLIQYLKDPQQPLSTGLALAGALLLSNILQSLCIQTYFQLVMRSGLHIRTSLISLLYTKALRMSTAAKQDTSVGEIVNLQSNDAQKLSDSCTYLHIIWSGPLQIFGALGLLFAVLGVFPALAGLGVMLLLLPFNLVMVRYLTAIRKRLIGWTDRRVQLVTEVIHGIKAIKLYAWEAPFLDRIQALRANETAQVRTSVYFGTFNDFFYALNPTLVSVASFYALTLMGVQLDATIAFPALALFNILRFPLTMIPRQINQFIQAGVAIGRVQDFLLVSETTPVATAPQAPPGSIWLRGASFSWAPPDAGDAAPTLADVSLTVRPGSLVMVVGEVGSGKSSLLAALLGESRRTAGDLAVNGRIAYTAQDPWIQNATVRDNIIVSQPWDATRYQQTIAACALAADLRTLPGGDQAEIGEKGINLSGGQKHRVALARAVYAGADIFLLDDPLSAVDTHVGRHLFDACICGHLGGKTRVLVTHQLQFVPAADVIVVLKGGRIAEYGTYDELRAKGVDFAQFEEQQEDKEKGETAEGAADERPRTSGADGGSLLMEASSPTGVSRPTVSFAEAVGGGDVVVDMEADLGQSSRQGAWSMQDGDARAGEDLGREGRGGHAAFSGGGVDVDGVATLKEAGASVRQQAQEVELMQRSAAAAAEGHGSAHEEEGDQEGTPLLQAQQPSTSDEPTKGAKAGATDAGTGKVGGESALVAVEKRAVGRVKRSVYRQYVAAWGPGYWVPALVLGVFTIAQTVKLLTNAWLAVWTEGIRNGRGSSQFYLSVYTGMSLLTALLVWARGIALASGCVAAGRTLHARLLERVLRLPMAFFDATPTGRLMNRFTRDTEQVDLQLPDTFGSYLTCAFQVVFELVIILYVTPLFVLPLVPLLAVYARIQDFYIASSRELKRLDSVARSPIFAHFGESIQGLATLRAFRLQTAFTAENEARVDASTRAYYATLVTNRWLGLRLEMLGALVVFATALFAVWAHHPDAGFAGLALTSALSITGYMNWMVRMQATIETDMNSVERVLEYTQLQPEAPAVLPDSRPPPAWPTHGAIQAEGLVVRYRPDLDPVLKGLSFSLRGGEKVGICGRTGCGKTTLMMALYRIMELAGGRLLIDGLDVATIGLADLRSRLALVPQDPVVFSGSIRSNLDPFAEAASDADLWAALRQAGMAATVGALPGQLDADVAEGGANLSTGQRQLLCMARALLRNAKILVLDEATSNVDSGTDGVVQDTIRRAFHDCTVLTIAHRLHTIIDSDRVMLLEAGTVAELDTPAVLLADDRSLFTGFVNQTLPKQAAALRRAASSRSLLAAAKLDLRGGINGSAK</sequence>
<dbReference type="FunFam" id="3.40.50.300:FF:000997">
    <property type="entry name" value="Multidrug resistance-associated protein 1"/>
    <property type="match status" value="1"/>
</dbReference>
<accession>A0A1Y1I8H3</accession>
<feature type="compositionally biased region" description="Basic and acidic residues" evidence="10">
    <location>
        <begin position="725"/>
        <end position="739"/>
    </location>
</feature>
<dbReference type="Proteomes" id="UP000054558">
    <property type="component" value="Unassembled WGS sequence"/>
</dbReference>
<dbReference type="PANTHER" id="PTHR24223">
    <property type="entry name" value="ATP-BINDING CASSETTE SUB-FAMILY C"/>
    <property type="match status" value="1"/>
</dbReference>
<feature type="region of interest" description="Disordered" evidence="10">
    <location>
        <begin position="646"/>
        <end position="690"/>
    </location>
</feature>
<keyword evidence="4" id="KW-0926">Vacuole</keyword>
<feature type="compositionally biased region" description="Low complexity" evidence="10">
    <location>
        <begin position="815"/>
        <end position="825"/>
    </location>
</feature>
<dbReference type="GO" id="GO:0055085">
    <property type="term" value="P:transmembrane transport"/>
    <property type="evidence" value="ECO:0000318"/>
    <property type="project" value="GO_Central"/>
</dbReference>
<dbReference type="PANTHER" id="PTHR24223:SF453">
    <property type="entry name" value="ABC TRANSPORTER"/>
    <property type="match status" value="1"/>
</dbReference>
<comment type="similarity">
    <text evidence="2">Belongs to the ABC transporter superfamily. ABCC family. Conjugate transporter (TC 3.A.1.208) subfamily.</text>
</comment>
<evidence type="ECO:0000259" key="12">
    <source>
        <dbReference type="PROSITE" id="PS50893"/>
    </source>
</evidence>
<dbReference type="Pfam" id="PF00664">
    <property type="entry name" value="ABC_membrane"/>
    <property type="match status" value="2"/>
</dbReference>
<evidence type="ECO:0000313" key="14">
    <source>
        <dbReference type="EMBL" id="GAQ87274.1"/>
    </source>
</evidence>
<dbReference type="InterPro" id="IPR003439">
    <property type="entry name" value="ABC_transporter-like_ATP-bd"/>
</dbReference>
<keyword evidence="15" id="KW-1185">Reference proteome</keyword>
<feature type="transmembrane region" description="Helical" evidence="11">
    <location>
        <begin position="1090"/>
        <end position="1108"/>
    </location>
</feature>
<evidence type="ECO:0000256" key="1">
    <source>
        <dbReference type="ARBA" id="ARBA00004128"/>
    </source>
</evidence>
<dbReference type="InterPro" id="IPR003593">
    <property type="entry name" value="AAA+_ATPase"/>
</dbReference>
<evidence type="ECO:0000256" key="10">
    <source>
        <dbReference type="SAM" id="MobiDB-lite"/>
    </source>
</evidence>
<dbReference type="FunFam" id="1.20.1560.10:FF:000020">
    <property type="entry name" value="ABC metal ion transporter"/>
    <property type="match status" value="1"/>
</dbReference>
<evidence type="ECO:0000256" key="7">
    <source>
        <dbReference type="ARBA" id="ARBA00022840"/>
    </source>
</evidence>
<dbReference type="GO" id="GO:0005524">
    <property type="term" value="F:ATP binding"/>
    <property type="evidence" value="ECO:0007669"/>
    <property type="project" value="UniProtKB-KW"/>
</dbReference>
<evidence type="ECO:0000259" key="13">
    <source>
        <dbReference type="PROSITE" id="PS50929"/>
    </source>
</evidence>
<dbReference type="SUPFAM" id="SSF90123">
    <property type="entry name" value="ABC transporter transmembrane region"/>
    <property type="match status" value="2"/>
</dbReference>
<keyword evidence="6" id="KW-0547">Nucleotide-binding</keyword>
<evidence type="ECO:0000256" key="6">
    <source>
        <dbReference type="ARBA" id="ARBA00022741"/>
    </source>
</evidence>
<evidence type="ECO:0000256" key="2">
    <source>
        <dbReference type="ARBA" id="ARBA00009726"/>
    </source>
</evidence>
<feature type="domain" description="ABC transporter" evidence="12">
    <location>
        <begin position="1179"/>
        <end position="1414"/>
    </location>
</feature>
<feature type="transmembrane region" description="Helical" evidence="11">
    <location>
        <begin position="980"/>
        <end position="1013"/>
    </location>
</feature>
<feature type="compositionally biased region" description="Polar residues" evidence="10">
    <location>
        <begin position="801"/>
        <end position="810"/>
    </location>
</feature>
<evidence type="ECO:0000256" key="4">
    <source>
        <dbReference type="ARBA" id="ARBA00022554"/>
    </source>
</evidence>
<dbReference type="FunFam" id="3.40.50.300:FF:000163">
    <property type="entry name" value="Multidrug resistance-associated protein member 4"/>
    <property type="match status" value="1"/>
</dbReference>
<dbReference type="InterPro" id="IPR011527">
    <property type="entry name" value="ABC1_TM_dom"/>
</dbReference>
<evidence type="ECO:0000256" key="5">
    <source>
        <dbReference type="ARBA" id="ARBA00022692"/>
    </source>
</evidence>
<organism evidence="14 15">
    <name type="scientific">Klebsormidium nitens</name>
    <name type="common">Green alga</name>
    <name type="synonym">Ulothrix nitens</name>
    <dbReference type="NCBI Taxonomy" id="105231"/>
    <lineage>
        <taxon>Eukaryota</taxon>
        <taxon>Viridiplantae</taxon>
        <taxon>Streptophyta</taxon>
        <taxon>Klebsormidiophyceae</taxon>
        <taxon>Klebsormidiales</taxon>
        <taxon>Klebsormidiaceae</taxon>
        <taxon>Klebsormidium</taxon>
    </lineage>
</organism>
<keyword evidence="9 11" id="KW-0472">Membrane</keyword>
<dbReference type="CDD" id="cd03250">
    <property type="entry name" value="ABCC_MRP_domain1"/>
    <property type="match status" value="1"/>
</dbReference>
<dbReference type="Pfam" id="PF00005">
    <property type="entry name" value="ABC_tran"/>
    <property type="match status" value="2"/>
</dbReference>
<dbReference type="PROSITE" id="PS50893">
    <property type="entry name" value="ABC_TRANSPORTER_2"/>
    <property type="match status" value="2"/>
</dbReference>
<evidence type="ECO:0000256" key="9">
    <source>
        <dbReference type="ARBA" id="ARBA00023136"/>
    </source>
</evidence>
<dbReference type="InterPro" id="IPR050173">
    <property type="entry name" value="ABC_transporter_C-like"/>
</dbReference>
<dbReference type="GO" id="GO:0000323">
    <property type="term" value="C:lytic vacuole"/>
    <property type="evidence" value="ECO:0007669"/>
    <property type="project" value="UniProtKB-ARBA"/>
</dbReference>
<feature type="transmembrane region" description="Helical" evidence="11">
    <location>
        <begin position="236"/>
        <end position="263"/>
    </location>
</feature>
<dbReference type="CDD" id="cd03244">
    <property type="entry name" value="ABCC_MRP_domain2"/>
    <property type="match status" value="1"/>
</dbReference>
<dbReference type="FunFam" id="1.20.1560.10:FF:000010">
    <property type="entry name" value="Multidrug resistance-associated ABC transporter"/>
    <property type="match status" value="1"/>
</dbReference>
<feature type="region of interest" description="Disordered" evidence="10">
    <location>
        <begin position="714"/>
        <end position="749"/>
    </location>
</feature>
<gene>
    <name evidence="14" type="ORF">KFL_003420130</name>
</gene>
<protein>
    <submittedName>
        <fullName evidence="14">ABC transporter</fullName>
    </submittedName>
</protein>
<dbReference type="OrthoDB" id="6500128at2759"/>
<dbReference type="InterPro" id="IPR027417">
    <property type="entry name" value="P-loop_NTPase"/>
</dbReference>
<dbReference type="GO" id="GO:0005774">
    <property type="term" value="C:vacuolar membrane"/>
    <property type="evidence" value="ECO:0007669"/>
    <property type="project" value="UniProtKB-SubCell"/>
</dbReference>
<dbReference type="CDD" id="cd18579">
    <property type="entry name" value="ABC_6TM_ABCC_D1"/>
    <property type="match status" value="1"/>
</dbReference>
<feature type="compositionally biased region" description="Basic and acidic residues" evidence="10">
    <location>
        <begin position="652"/>
        <end position="668"/>
    </location>
</feature>
<comment type="subcellular location">
    <subcellularLocation>
        <location evidence="1">Vacuole membrane</location>
        <topology evidence="1">Multi-pass membrane protein</topology>
    </subcellularLocation>
</comment>
<dbReference type="SMART" id="SM00382">
    <property type="entry name" value="AAA"/>
    <property type="match status" value="2"/>
</dbReference>
<feature type="transmembrane region" description="Helical" evidence="11">
    <location>
        <begin position="911"/>
        <end position="931"/>
    </location>
</feature>
<name>A0A1Y1I8H3_KLENI</name>
<keyword evidence="5 11" id="KW-0812">Transmembrane</keyword>
<evidence type="ECO:0000256" key="11">
    <source>
        <dbReference type="SAM" id="Phobius"/>
    </source>
</evidence>
<dbReference type="OMA" id="MEREWYQ"/>
<evidence type="ECO:0000313" key="15">
    <source>
        <dbReference type="Proteomes" id="UP000054558"/>
    </source>
</evidence>
<dbReference type="GO" id="GO:0140359">
    <property type="term" value="F:ABC-type transporter activity"/>
    <property type="evidence" value="ECO:0000318"/>
    <property type="project" value="GO_Central"/>
</dbReference>
<feature type="region of interest" description="Disordered" evidence="10">
    <location>
        <begin position="768"/>
        <end position="825"/>
    </location>
</feature>
<dbReference type="CDD" id="cd18603">
    <property type="entry name" value="ABC_6TM_MRP1_2_3_6_D2_like"/>
    <property type="match status" value="1"/>
</dbReference>
<evidence type="ECO:0000256" key="3">
    <source>
        <dbReference type="ARBA" id="ARBA00022448"/>
    </source>
</evidence>
<feature type="transmembrane region" description="Helical" evidence="11">
    <location>
        <begin position="1114"/>
        <end position="1134"/>
    </location>
</feature>
<proteinExistence type="inferred from homology"/>
<reference evidence="14 15" key="1">
    <citation type="journal article" date="2014" name="Nat. Commun.">
        <title>Klebsormidium flaccidum genome reveals primary factors for plant terrestrial adaptation.</title>
        <authorList>
            <person name="Hori K."/>
            <person name="Maruyama F."/>
            <person name="Fujisawa T."/>
            <person name="Togashi T."/>
            <person name="Yamamoto N."/>
            <person name="Seo M."/>
            <person name="Sato S."/>
            <person name="Yamada T."/>
            <person name="Mori H."/>
            <person name="Tajima N."/>
            <person name="Moriyama T."/>
            <person name="Ikeuchi M."/>
            <person name="Watanabe M."/>
            <person name="Wada H."/>
            <person name="Kobayashi K."/>
            <person name="Saito M."/>
            <person name="Masuda T."/>
            <person name="Sasaki-Sekimoto Y."/>
            <person name="Mashiguchi K."/>
            <person name="Awai K."/>
            <person name="Shimojima M."/>
            <person name="Masuda S."/>
            <person name="Iwai M."/>
            <person name="Nobusawa T."/>
            <person name="Narise T."/>
            <person name="Kondo S."/>
            <person name="Saito H."/>
            <person name="Sato R."/>
            <person name="Murakawa M."/>
            <person name="Ihara Y."/>
            <person name="Oshima-Yamada Y."/>
            <person name="Ohtaka K."/>
            <person name="Satoh M."/>
            <person name="Sonobe K."/>
            <person name="Ishii M."/>
            <person name="Ohtani R."/>
            <person name="Kanamori-Sato M."/>
            <person name="Honoki R."/>
            <person name="Miyazaki D."/>
            <person name="Mochizuki H."/>
            <person name="Umetsu J."/>
            <person name="Higashi K."/>
            <person name="Shibata D."/>
            <person name="Kamiya Y."/>
            <person name="Sato N."/>
            <person name="Nakamura Y."/>
            <person name="Tabata S."/>
            <person name="Ida S."/>
            <person name="Kurokawa K."/>
            <person name="Ohta H."/>
        </authorList>
    </citation>
    <scope>NUCLEOTIDE SEQUENCE [LARGE SCALE GENOMIC DNA]</scope>
    <source>
        <strain evidence="14 15">NIES-2285</strain>
    </source>
</reference>
<feature type="domain" description="ABC transmembrane type-1" evidence="13">
    <location>
        <begin position="865"/>
        <end position="1142"/>
    </location>
</feature>
<dbReference type="EMBL" id="DF237291">
    <property type="protein sequence ID" value="GAQ87274.1"/>
    <property type="molecule type" value="Genomic_DNA"/>
</dbReference>
<dbReference type="STRING" id="105231.A0A1Y1I8H3"/>
<feature type="domain" description="ABC transporter" evidence="12">
    <location>
        <begin position="425"/>
        <end position="649"/>
    </location>
</feature>
<dbReference type="InterPro" id="IPR036640">
    <property type="entry name" value="ABC1_TM_sf"/>
</dbReference>